<reference evidence="3" key="2">
    <citation type="submission" date="2019-07" db="EMBL/GenBank/DDBJ databases">
        <authorList>
            <person name="Yang Y."/>
            <person name="Bocs S."/>
            <person name="Baudouin L."/>
        </authorList>
    </citation>
    <scope>NUCLEOTIDE SEQUENCE</scope>
    <source>
        <tissue evidence="3">Spear leaf of Hainan Tall coconut</tissue>
    </source>
</reference>
<accession>A0A8K0IUS5</accession>
<keyword evidence="2" id="KW-1133">Transmembrane helix</keyword>
<evidence type="ECO:0000313" key="3">
    <source>
        <dbReference type="EMBL" id="KAG1368077.1"/>
    </source>
</evidence>
<name>A0A8K0IUS5_COCNU</name>
<gene>
    <name evidence="3" type="ORF">COCNU_14G005450</name>
</gene>
<comment type="caution">
    <text evidence="3">The sequence shown here is derived from an EMBL/GenBank/DDBJ whole genome shotgun (WGS) entry which is preliminary data.</text>
</comment>
<feature type="region of interest" description="Disordered" evidence="1">
    <location>
        <begin position="57"/>
        <end position="100"/>
    </location>
</feature>
<protein>
    <submittedName>
        <fullName evidence="3">Uncharacterized protein</fullName>
    </submittedName>
</protein>
<keyword evidence="2" id="KW-0472">Membrane</keyword>
<sequence length="100" mass="10442">MTNQPSHICGTIAHIIQSVKVPLSPMERSTPKILLSLSLIALLFSAFIISPSHSRKISGCSHPTTGGDVAGSSRGLARMAREAELAPPSPTANRRDPGSG</sequence>
<keyword evidence="2" id="KW-0812">Transmembrane</keyword>
<dbReference type="EMBL" id="CM017885">
    <property type="protein sequence ID" value="KAG1368077.1"/>
    <property type="molecule type" value="Genomic_DNA"/>
</dbReference>
<evidence type="ECO:0000256" key="2">
    <source>
        <dbReference type="SAM" id="Phobius"/>
    </source>
</evidence>
<evidence type="ECO:0000313" key="4">
    <source>
        <dbReference type="Proteomes" id="UP000797356"/>
    </source>
</evidence>
<reference evidence="3" key="1">
    <citation type="journal article" date="2017" name="Gigascience">
        <title>The genome draft of coconut (Cocos nucifera).</title>
        <authorList>
            <person name="Xiao Y."/>
            <person name="Xu P."/>
            <person name="Fan H."/>
            <person name="Baudouin L."/>
            <person name="Xia W."/>
            <person name="Bocs S."/>
            <person name="Xu J."/>
            <person name="Li Q."/>
            <person name="Guo A."/>
            <person name="Zhou L."/>
            <person name="Li J."/>
            <person name="Wu Y."/>
            <person name="Ma Z."/>
            <person name="Armero A."/>
            <person name="Issali A.E."/>
            <person name="Liu N."/>
            <person name="Peng M."/>
            <person name="Yang Y."/>
        </authorList>
    </citation>
    <scope>NUCLEOTIDE SEQUENCE</scope>
    <source>
        <tissue evidence="3">Spear leaf of Hainan Tall coconut</tissue>
    </source>
</reference>
<feature type="transmembrane region" description="Helical" evidence="2">
    <location>
        <begin position="33"/>
        <end position="49"/>
    </location>
</feature>
<organism evidence="3 4">
    <name type="scientific">Cocos nucifera</name>
    <name type="common">Coconut palm</name>
    <dbReference type="NCBI Taxonomy" id="13894"/>
    <lineage>
        <taxon>Eukaryota</taxon>
        <taxon>Viridiplantae</taxon>
        <taxon>Streptophyta</taxon>
        <taxon>Embryophyta</taxon>
        <taxon>Tracheophyta</taxon>
        <taxon>Spermatophyta</taxon>
        <taxon>Magnoliopsida</taxon>
        <taxon>Liliopsida</taxon>
        <taxon>Arecaceae</taxon>
        <taxon>Arecoideae</taxon>
        <taxon>Cocoseae</taxon>
        <taxon>Attaleinae</taxon>
        <taxon>Cocos</taxon>
    </lineage>
</organism>
<proteinExistence type="predicted"/>
<keyword evidence="4" id="KW-1185">Reference proteome</keyword>
<dbReference type="AlphaFoldDB" id="A0A8K0IUS5"/>
<dbReference type="Proteomes" id="UP000797356">
    <property type="component" value="Chromosome 14"/>
</dbReference>
<evidence type="ECO:0000256" key="1">
    <source>
        <dbReference type="SAM" id="MobiDB-lite"/>
    </source>
</evidence>